<comment type="caution">
    <text evidence="2">The sequence shown here is derived from an EMBL/GenBank/DDBJ whole genome shotgun (WGS) entry which is preliminary data.</text>
</comment>
<dbReference type="InterPro" id="IPR011992">
    <property type="entry name" value="EF-hand-dom_pair"/>
</dbReference>
<reference evidence="2" key="1">
    <citation type="journal article" date="2015" name="Genom Data">
        <title>Genome sequences of six Phytophthora species associated with forests in New Zealand.</title>
        <authorList>
            <person name="Studholme D.J."/>
            <person name="McDougal R.L."/>
            <person name="Sambles C."/>
            <person name="Hansen E."/>
            <person name="Hardy G."/>
            <person name="Grant M."/>
            <person name="Ganley R.J."/>
            <person name="Williams N.M."/>
        </authorList>
    </citation>
    <scope>NUCLEOTIDE SEQUENCE</scope>
    <source>
        <strain evidence="2">NZFS 3630</strain>
    </source>
</reference>
<reference evidence="2" key="2">
    <citation type="submission" date="2020-06" db="EMBL/GenBank/DDBJ databases">
        <authorList>
            <person name="Studholme D.J."/>
        </authorList>
    </citation>
    <scope>NUCLEOTIDE SEQUENCE</scope>
    <source>
        <strain evidence="2">NZFS 3630</strain>
    </source>
</reference>
<name>A0A921VAP5_9STRA</name>
<dbReference type="AlphaFoldDB" id="A0A921VAP5"/>
<evidence type="ECO:0000313" key="3">
    <source>
        <dbReference type="Proteomes" id="UP000792063"/>
    </source>
</evidence>
<accession>A0A921VAP5</accession>
<dbReference type="Proteomes" id="UP000792063">
    <property type="component" value="Unassembled WGS sequence"/>
</dbReference>
<evidence type="ECO:0000256" key="1">
    <source>
        <dbReference type="SAM" id="MobiDB-lite"/>
    </source>
</evidence>
<proteinExistence type="predicted"/>
<dbReference type="SUPFAM" id="SSF47473">
    <property type="entry name" value="EF-hand"/>
    <property type="match status" value="1"/>
</dbReference>
<protein>
    <submittedName>
        <fullName evidence="2">Uncharacterized protein</fullName>
    </submittedName>
</protein>
<sequence length="280" mass="31558">MNPTKIVVGAKKDPATASNTEHSSSPTNSSTEAEALCKRLGMSRNDVRQLRRTFDEEDGAHSDTVTMRGFFHLIHDDKAFDRSQLVIKELLRLANITTEITRMTFDQYLRVVCTFAAFTESQLWNFIYEAYSAKGTGGTGSNRLGALLHSAGGSYTHNIEVATRHFAANAKSPQTGVPLLITFDEFLELVHRNPVVFFPVVQLQRTVRIRTLGEKYWERKAHEQLLVPPLLAYLRVHKGKLPRLGFKEWTVSVLLCGNTVMARARTFARRQYLEESGAKS</sequence>
<dbReference type="EMBL" id="JPWU03000073">
    <property type="protein sequence ID" value="KAG2527717.1"/>
    <property type="molecule type" value="Genomic_DNA"/>
</dbReference>
<evidence type="ECO:0000313" key="2">
    <source>
        <dbReference type="EMBL" id="KAG2527717.1"/>
    </source>
</evidence>
<organism evidence="2 3">
    <name type="scientific">Phytophthora kernoviae</name>
    <dbReference type="NCBI Taxonomy" id="325452"/>
    <lineage>
        <taxon>Eukaryota</taxon>
        <taxon>Sar</taxon>
        <taxon>Stramenopiles</taxon>
        <taxon>Oomycota</taxon>
        <taxon>Peronosporomycetes</taxon>
        <taxon>Peronosporales</taxon>
        <taxon>Peronosporaceae</taxon>
        <taxon>Phytophthora</taxon>
    </lineage>
</organism>
<feature type="region of interest" description="Disordered" evidence="1">
    <location>
        <begin position="1"/>
        <end position="33"/>
    </location>
</feature>
<gene>
    <name evidence="2" type="ORF">JM18_002304</name>
</gene>
<feature type="compositionally biased region" description="Polar residues" evidence="1">
    <location>
        <begin position="16"/>
        <end position="32"/>
    </location>
</feature>
<dbReference type="Gene3D" id="1.10.238.10">
    <property type="entry name" value="EF-hand"/>
    <property type="match status" value="1"/>
</dbReference>